<keyword evidence="2" id="KW-0812">Transmembrane</keyword>
<evidence type="ECO:0000256" key="2">
    <source>
        <dbReference type="SAM" id="Phobius"/>
    </source>
</evidence>
<dbReference type="WBParaSite" id="TCNE_0000107701-mRNA-1">
    <property type="protein sequence ID" value="TCNE_0000107701-mRNA-1"/>
    <property type="gene ID" value="TCNE_0000107701"/>
</dbReference>
<reference evidence="3 4" key="2">
    <citation type="submission" date="2018-11" db="EMBL/GenBank/DDBJ databases">
        <authorList>
            <consortium name="Pathogen Informatics"/>
        </authorList>
    </citation>
    <scope>NUCLEOTIDE SEQUENCE [LARGE SCALE GENOMIC DNA]</scope>
</reference>
<evidence type="ECO:0000313" key="5">
    <source>
        <dbReference type="WBParaSite" id="TCNE_0000107701-mRNA-1"/>
    </source>
</evidence>
<protein>
    <submittedName>
        <fullName evidence="5">Ion_trans domain-containing protein</fullName>
    </submittedName>
</protein>
<dbReference type="GO" id="GO:0005262">
    <property type="term" value="F:calcium channel activity"/>
    <property type="evidence" value="ECO:0007669"/>
    <property type="project" value="TreeGrafter"/>
</dbReference>
<keyword evidence="4" id="KW-1185">Reference proteome</keyword>
<dbReference type="Proteomes" id="UP000050794">
    <property type="component" value="Unassembled WGS sequence"/>
</dbReference>
<keyword evidence="2" id="KW-1133">Transmembrane helix</keyword>
<dbReference type="InterPro" id="IPR024862">
    <property type="entry name" value="TRPV"/>
</dbReference>
<accession>A0A183TXV8</accession>
<evidence type="ECO:0000313" key="3">
    <source>
        <dbReference type="EMBL" id="VDM25431.1"/>
    </source>
</evidence>
<feature type="transmembrane region" description="Helical" evidence="2">
    <location>
        <begin position="124"/>
        <end position="145"/>
    </location>
</feature>
<proteinExistence type="predicted"/>
<dbReference type="AlphaFoldDB" id="A0A183TXV8"/>
<dbReference type="PANTHER" id="PTHR10582">
    <property type="entry name" value="TRANSIENT RECEPTOR POTENTIAL ION CHANNEL PROTEIN"/>
    <property type="match status" value="1"/>
</dbReference>
<evidence type="ECO:0000256" key="1">
    <source>
        <dbReference type="ARBA" id="ARBA00022737"/>
    </source>
</evidence>
<dbReference type="PANTHER" id="PTHR10582:SF22">
    <property type="entry name" value="ION TRANSPORT DOMAIN-CONTAINING PROTEIN"/>
    <property type="match status" value="1"/>
</dbReference>
<gene>
    <name evidence="3" type="ORF">TCNE_LOCUS1078</name>
</gene>
<dbReference type="EMBL" id="UYWY01000685">
    <property type="protein sequence ID" value="VDM25431.1"/>
    <property type="molecule type" value="Genomic_DNA"/>
</dbReference>
<sequence>MNGNECVKRNVCRGEFQKAEEDIWSSNPFNASNQDSWAFTYEEIVYMQRVDEEKSQPLQCHLWEYHDRDGSFSQRACCPLLQPMFAALAIRLICECIILILALKQSLQEVVDILRSGHRRWWKIMRAFPSKILHTLSFAIVLLIVGVRFACGLHPHVFILENVLAIGAVLTTSMHFLFYCRFMTFLFTFMNSYSNI</sequence>
<evidence type="ECO:0000313" key="4">
    <source>
        <dbReference type="Proteomes" id="UP000050794"/>
    </source>
</evidence>
<dbReference type="GO" id="GO:0098703">
    <property type="term" value="P:calcium ion import across plasma membrane"/>
    <property type="evidence" value="ECO:0007669"/>
    <property type="project" value="TreeGrafter"/>
</dbReference>
<feature type="transmembrane region" description="Helical" evidence="2">
    <location>
        <begin position="157"/>
        <end position="180"/>
    </location>
</feature>
<name>A0A183TXV8_TOXCA</name>
<dbReference type="GO" id="GO:0005886">
    <property type="term" value="C:plasma membrane"/>
    <property type="evidence" value="ECO:0007669"/>
    <property type="project" value="TreeGrafter"/>
</dbReference>
<keyword evidence="2" id="KW-0472">Membrane</keyword>
<keyword evidence="1" id="KW-0677">Repeat</keyword>
<reference evidence="5" key="1">
    <citation type="submission" date="2016-06" db="UniProtKB">
        <authorList>
            <consortium name="WormBaseParasite"/>
        </authorList>
    </citation>
    <scope>IDENTIFICATION</scope>
</reference>
<organism evidence="4 5">
    <name type="scientific">Toxocara canis</name>
    <name type="common">Canine roundworm</name>
    <dbReference type="NCBI Taxonomy" id="6265"/>
    <lineage>
        <taxon>Eukaryota</taxon>
        <taxon>Metazoa</taxon>
        <taxon>Ecdysozoa</taxon>
        <taxon>Nematoda</taxon>
        <taxon>Chromadorea</taxon>
        <taxon>Rhabditida</taxon>
        <taxon>Spirurina</taxon>
        <taxon>Ascaridomorpha</taxon>
        <taxon>Ascaridoidea</taxon>
        <taxon>Toxocaridae</taxon>
        <taxon>Toxocara</taxon>
    </lineage>
</organism>